<dbReference type="Gene3D" id="2.60.120.1380">
    <property type="entry name" value="C-terminal carbohydrate-binding module"/>
    <property type="match status" value="1"/>
</dbReference>
<feature type="active site" evidence="12">
    <location>
        <position position="166"/>
    </location>
</feature>
<feature type="chain" id="PRO_5030970241" description="Alginate biosynthesis protein AlgX" evidence="14">
    <location>
        <begin position="24"/>
        <end position="465"/>
    </location>
</feature>
<dbReference type="InterPro" id="IPR034655">
    <property type="entry name" value="AlgX_N"/>
</dbReference>
<dbReference type="Proteomes" id="UP000583387">
    <property type="component" value="Unassembled WGS sequence"/>
</dbReference>
<evidence type="ECO:0000256" key="4">
    <source>
        <dbReference type="ARBA" id="ARBA00013937"/>
    </source>
</evidence>
<evidence type="ECO:0000256" key="8">
    <source>
        <dbReference type="ARBA" id="ARBA00022841"/>
    </source>
</evidence>
<dbReference type="GO" id="GO:0016746">
    <property type="term" value="F:acyltransferase activity"/>
    <property type="evidence" value="ECO:0007669"/>
    <property type="project" value="UniProtKB-KW"/>
</dbReference>
<protein>
    <recommendedName>
        <fullName evidence="4">Alginate biosynthesis protein AlgX</fullName>
    </recommendedName>
    <alternativeName>
        <fullName evidence="11">Probable alginate O-acetyltransferase AlgX</fullName>
    </alternativeName>
</protein>
<reference evidence="16 17" key="1">
    <citation type="submission" date="2020-08" db="EMBL/GenBank/DDBJ databases">
        <authorList>
            <person name="Criscuolo A."/>
        </authorList>
    </citation>
    <scope>NUCLEOTIDE SEQUENCE [LARGE SCALE GENOMIC DNA]</scope>
    <source>
        <strain evidence="16">CIP111764</strain>
    </source>
</reference>
<comment type="pathway">
    <text evidence="2">Glycan biosynthesis; alginate biosynthesis.</text>
</comment>
<feature type="active site" description="Nucleophile" evidence="12">
    <location>
        <position position="260"/>
    </location>
</feature>
<evidence type="ECO:0000256" key="6">
    <source>
        <dbReference type="ARBA" id="ARBA00022729"/>
    </source>
</evidence>
<dbReference type="RefSeq" id="WP_187670652.1">
    <property type="nucleotide sequence ID" value="NZ_CAJFCI010000032.1"/>
</dbReference>
<keyword evidence="9 13" id="KW-1015">Disulfide bond</keyword>
<keyword evidence="10 16" id="KW-0012">Acyltransferase</keyword>
<organism evidence="16 17">
    <name type="scientific">Zestomonas carbonaria</name>
    <dbReference type="NCBI Taxonomy" id="2762745"/>
    <lineage>
        <taxon>Bacteria</taxon>
        <taxon>Pseudomonadati</taxon>
        <taxon>Pseudomonadota</taxon>
        <taxon>Gammaproteobacteria</taxon>
        <taxon>Pseudomonadales</taxon>
        <taxon>Pseudomonadaceae</taxon>
        <taxon>Zestomonas</taxon>
    </lineage>
</organism>
<dbReference type="InterPro" id="IPR038639">
    <property type="entry name" value="AlgX_C_sf"/>
</dbReference>
<evidence type="ECO:0000313" key="17">
    <source>
        <dbReference type="Proteomes" id="UP000583387"/>
    </source>
</evidence>
<keyword evidence="7" id="KW-0574">Periplasm</keyword>
<dbReference type="GO" id="GO:0042121">
    <property type="term" value="P:alginic acid biosynthetic process"/>
    <property type="evidence" value="ECO:0007669"/>
    <property type="project" value="UniProtKB-UniPathway"/>
</dbReference>
<dbReference type="CDD" id="cd14441">
    <property type="entry name" value="AlgX_N"/>
    <property type="match status" value="1"/>
</dbReference>
<feature type="active site" description="Proton acceptor" evidence="12">
    <location>
        <position position="168"/>
    </location>
</feature>
<keyword evidence="17" id="KW-1185">Reference proteome</keyword>
<gene>
    <name evidence="16" type="primary">algX_1</name>
    <name evidence="16" type="ORF">PSEWESI4_01574</name>
</gene>
<evidence type="ECO:0000256" key="14">
    <source>
        <dbReference type="SAM" id="SignalP"/>
    </source>
</evidence>
<comment type="subcellular location">
    <subcellularLocation>
        <location evidence="1">Periplasm</location>
    </subcellularLocation>
</comment>
<evidence type="ECO:0000259" key="15">
    <source>
        <dbReference type="Pfam" id="PF16822"/>
    </source>
</evidence>
<evidence type="ECO:0000256" key="11">
    <source>
        <dbReference type="ARBA" id="ARBA00032384"/>
    </source>
</evidence>
<feature type="disulfide bond" evidence="13">
    <location>
        <begin position="36"/>
        <end position="221"/>
    </location>
</feature>
<dbReference type="CDD" id="cd14487">
    <property type="entry name" value="AlgX_C"/>
    <property type="match status" value="1"/>
</dbReference>
<dbReference type="EMBL" id="CAJFCI010000032">
    <property type="protein sequence ID" value="CAD5107303.1"/>
    <property type="molecule type" value="Genomic_DNA"/>
</dbReference>
<comment type="caution">
    <text evidence="16">The sequence shown here is derived from an EMBL/GenBank/DDBJ whole genome shotgun (WGS) entry which is preliminary data.</text>
</comment>
<comment type="similarity">
    <text evidence="3">Belongs to the AlgX family.</text>
</comment>
<dbReference type="InterPro" id="IPR031798">
    <property type="entry name" value="AlgX_C"/>
</dbReference>
<keyword evidence="6 14" id="KW-0732">Signal</keyword>
<evidence type="ECO:0000256" key="3">
    <source>
        <dbReference type="ARBA" id="ARBA00006553"/>
    </source>
</evidence>
<evidence type="ECO:0000256" key="9">
    <source>
        <dbReference type="ARBA" id="ARBA00023157"/>
    </source>
</evidence>
<accession>A0A7U7ELN1</accession>
<proteinExistence type="inferred from homology"/>
<dbReference type="GO" id="GO:0042597">
    <property type="term" value="C:periplasmic space"/>
    <property type="evidence" value="ECO:0007669"/>
    <property type="project" value="UniProtKB-SubCell"/>
</dbReference>
<feature type="domain" description="AlgX/AlgJ SGNH hydrolase-like" evidence="15">
    <location>
        <begin position="57"/>
        <end position="323"/>
    </location>
</feature>
<evidence type="ECO:0000256" key="7">
    <source>
        <dbReference type="ARBA" id="ARBA00022764"/>
    </source>
</evidence>
<evidence type="ECO:0000256" key="1">
    <source>
        <dbReference type="ARBA" id="ARBA00004418"/>
    </source>
</evidence>
<dbReference type="InterPro" id="IPR031811">
    <property type="entry name" value="ALGX/ALGJ_SGNH-like"/>
</dbReference>
<evidence type="ECO:0000256" key="2">
    <source>
        <dbReference type="ARBA" id="ARBA00005182"/>
    </source>
</evidence>
<keyword evidence="5 16" id="KW-0808">Transferase</keyword>
<evidence type="ECO:0000256" key="13">
    <source>
        <dbReference type="PIRSR" id="PIRSR638639-51"/>
    </source>
</evidence>
<keyword evidence="8" id="KW-0016">Alginate biosynthesis</keyword>
<evidence type="ECO:0000313" key="16">
    <source>
        <dbReference type="EMBL" id="CAD5107303.1"/>
    </source>
</evidence>
<name>A0A7U7ELN1_9GAMM</name>
<evidence type="ECO:0000256" key="12">
    <source>
        <dbReference type="PIRSR" id="PIRSR638639-50"/>
    </source>
</evidence>
<feature type="signal peptide" evidence="14">
    <location>
        <begin position="1"/>
        <end position="23"/>
    </location>
</feature>
<dbReference type="AlphaFoldDB" id="A0A7U7ELN1"/>
<dbReference type="Pfam" id="PF16822">
    <property type="entry name" value="ALGX"/>
    <property type="match status" value="1"/>
</dbReference>
<evidence type="ECO:0000256" key="10">
    <source>
        <dbReference type="ARBA" id="ARBA00023315"/>
    </source>
</evidence>
<feature type="disulfide bond" evidence="13">
    <location>
        <begin position="345"/>
        <end position="464"/>
    </location>
</feature>
<sequence length="465" mass="51592">MNMLMRALAILLVALALARPAAAGENGECDLDCLICPGLGDPEHYAEGIMKALEVLAPGKDKWLFRSAVDLTNDFGIPAAMRPEFARLMSTFAAKGIRVVIAVQPTRGLMHRDKVRPEYAYGFDYPLARRNLATFLDQLRQGGAVVPDILPLVDTPPQPDFFFRRDHHWTPTGAKVTARIIADSLAGQPFYAGLTKKSYRTEPGVMVPKDGTMSRGLKRICGNNFGFQYVRGFQTIPADGDASALFDDSAAPEVVLVGTSNSATRDDEAKNYNFEGYLKEYLSVDILNYALPGAGQDGSLIQYLHSEEYDPKAPPRMIIWELPANFRLETPLSYRQLVPAINGGCAHSPRVLAGARHELPGLRTGERIELLSNAGQKRQDLHDLPGFLQIDIGDRNVKDFYIITYYDNGSRDKVWYRREGIVDGGRYYLELSRAKEHRGANLLSVFMEPVAPLETPTTLEVQLCL</sequence>
<dbReference type="UniPathway" id="UPA00286"/>
<evidence type="ECO:0000256" key="5">
    <source>
        <dbReference type="ARBA" id="ARBA00022679"/>
    </source>
</evidence>